<feature type="transmembrane region" description="Helical" evidence="1">
    <location>
        <begin position="557"/>
        <end position="576"/>
    </location>
</feature>
<feature type="transmembrane region" description="Helical" evidence="1">
    <location>
        <begin position="130"/>
        <end position="152"/>
    </location>
</feature>
<dbReference type="EnsemblProtists" id="PYU1_T001004">
    <property type="protein sequence ID" value="PYU1_T001004"/>
    <property type="gene ID" value="PYU1_G001004"/>
</dbReference>
<feature type="transmembrane region" description="Helical" evidence="1">
    <location>
        <begin position="1161"/>
        <end position="1180"/>
    </location>
</feature>
<feature type="transmembrane region" description="Helical" evidence="1">
    <location>
        <begin position="514"/>
        <end position="536"/>
    </location>
</feature>
<feature type="transmembrane region" description="Helical" evidence="1">
    <location>
        <begin position="276"/>
        <end position="294"/>
    </location>
</feature>
<feature type="transmembrane region" description="Helical" evidence="1">
    <location>
        <begin position="414"/>
        <end position="435"/>
    </location>
</feature>
<feature type="transmembrane region" description="Helical" evidence="1">
    <location>
        <begin position="744"/>
        <end position="768"/>
    </location>
</feature>
<dbReference type="Proteomes" id="UP000019132">
    <property type="component" value="Unassembled WGS sequence"/>
</dbReference>
<feature type="transmembrane region" description="Helical" evidence="1">
    <location>
        <begin position="90"/>
        <end position="110"/>
    </location>
</feature>
<dbReference type="eggNOG" id="ENOG502RM1R">
    <property type="taxonomic scope" value="Eukaryota"/>
</dbReference>
<reference evidence="4" key="1">
    <citation type="journal article" date="2010" name="Genome Biol.">
        <title>Genome sequence of the necrotrophic plant pathogen Pythium ultimum reveals original pathogenicity mechanisms and effector repertoire.</title>
        <authorList>
            <person name="Levesque C.A."/>
            <person name="Brouwer H."/>
            <person name="Cano L."/>
            <person name="Hamilton J.P."/>
            <person name="Holt C."/>
            <person name="Huitema E."/>
            <person name="Raffaele S."/>
            <person name="Robideau G.P."/>
            <person name="Thines M."/>
            <person name="Win J."/>
            <person name="Zerillo M.M."/>
            <person name="Beakes G.W."/>
            <person name="Boore J.L."/>
            <person name="Busam D."/>
            <person name="Dumas B."/>
            <person name="Ferriera S."/>
            <person name="Fuerstenberg S.I."/>
            <person name="Gachon C.M."/>
            <person name="Gaulin E."/>
            <person name="Govers F."/>
            <person name="Grenville-Briggs L."/>
            <person name="Horner N."/>
            <person name="Hostetler J."/>
            <person name="Jiang R.H."/>
            <person name="Johnson J."/>
            <person name="Krajaejun T."/>
            <person name="Lin H."/>
            <person name="Meijer H.J."/>
            <person name="Moore B."/>
            <person name="Morris P."/>
            <person name="Phuntmart V."/>
            <person name="Puiu D."/>
            <person name="Shetty J."/>
            <person name="Stajich J.E."/>
            <person name="Tripathy S."/>
            <person name="Wawra S."/>
            <person name="van West P."/>
            <person name="Whitty B.R."/>
            <person name="Coutinho P.M."/>
            <person name="Henrissat B."/>
            <person name="Martin F."/>
            <person name="Thomas P.D."/>
            <person name="Tyler B.M."/>
            <person name="De Vries R.P."/>
            <person name="Kamoun S."/>
            <person name="Yandell M."/>
            <person name="Tisserat N."/>
            <person name="Buell C.R."/>
        </authorList>
    </citation>
    <scope>NUCLEOTIDE SEQUENCE</scope>
    <source>
        <strain evidence="4">DAOM:BR144</strain>
    </source>
</reference>
<dbReference type="InterPro" id="IPR036047">
    <property type="entry name" value="F-box-like_dom_sf"/>
</dbReference>
<feature type="domain" description="F-box" evidence="2">
    <location>
        <begin position="1006"/>
        <end position="1054"/>
    </location>
</feature>
<reference evidence="3" key="3">
    <citation type="submission" date="2015-02" db="UniProtKB">
        <authorList>
            <consortium name="EnsemblProtists"/>
        </authorList>
    </citation>
    <scope>IDENTIFICATION</scope>
    <source>
        <strain evidence="3">DAOM BR144</strain>
    </source>
</reference>
<dbReference type="HOGENOM" id="CLU_265071_0_0_1"/>
<name>K3W7R3_GLOUD</name>
<feature type="transmembrane region" description="Helical" evidence="1">
    <location>
        <begin position="486"/>
        <end position="508"/>
    </location>
</feature>
<dbReference type="EMBL" id="GL376620">
    <property type="status" value="NOT_ANNOTATED_CDS"/>
    <property type="molecule type" value="Genomic_DNA"/>
</dbReference>
<keyword evidence="1" id="KW-0812">Transmembrane</keyword>
<sequence>MEFGELLLDRSNPLSWDRERPRFFLEICSWMASVWYSYTIFHSGLLSIGGGALFAMGLAVFSDFVAAYLRILEARMHRQQQDATPEGVSWLKAVFSYACVGYLITGSGRILHRYLSGEVTDFQTIEDLVINYFLITLVGVSLIVASELLMLYQPTRTAGLILQARIADGRKNWGEHTLRSLVEVTVTFGITVLSYKMSDEVVWSLQVGTFSGVALILSEEYVYSRKSLFAAAGAQDEIRADHWIKLAPAVVMMMFFCVQVYSAMMMMLSVPSTMSVAFLWFIVISAIALTVIALTDFNIVVSKFNERAKFLVGKLCILGTTLIACKVCHGLPGILFSWYLSWFSISFSRECWNDIQKAAVQKAVIAAKARSSPTGRIVSATECEPVPEILFSLSRKLLQYIKFHYPYLYKRTKWTFISMVVVSCLDVCSTLFILVKQNRFELSLSQFSAGNVVVSAGFGYLTSAVKQELHPEVLLRTGFQHAKNKWMFFPLQTFIEATVFVGVLLGTFTATSTVFSSLTLAALSGIVISFGSHWLCTRLQLTVGNSVRMRLTATCSVVFFLVLFSYISMMAMFWIYHNIDSLEATFCLASLSGVVFLASSELFLLWEPTRKIGQLLQERVTCAKDNWQKEPLRSFLEVFTWFGVVYGSFALYNDLLLALQLGTFSGIAVTLSGEYFRRNRAKLIPWRSELLVEEDEDIILEKVDEECNSGTKCSDRPRALPVMLLFAYIGSGTFQWIFENMRSLEVTVVLATIAGIVFLCIADLLVMYKPTRWVGIILQDRVIHVKRNWTNYPVRSFVEFGCFLGVIYGTYAIYCDFFVAVQVGTLSGMLVTLIGEQVRSHARARPKSDADLEKSQILPLPVMCMLGLVGTVAFNIIYTHRRNIEVAFVLATTSGVIFALLGDMLVIWDPTRKIGMIIQERILFFKDNFIDHALRSWTEVLSCVFAWYGSYVCFWPGDLLIAIQFGTFTGIMVCVCGELAMEYIAEVKHRLIQGVSARLALDTQKECAFLNLPYEVQFEVAHFLAPEDLLVARATCHKVNGMIKAESARFWLHASLRRKLRDRNLHQERSRAHNSNYRMRSQARSLIYEAITLILPKIVAARDPAQVLSSGTGISRAIKWVYLNANWIRKQNLSPLDKEETDPFSFVAAETLSTVEVFSHWHLVIVAFATMTLIFIGQFSSDVLRAHVFPSSFTWPG</sequence>
<keyword evidence="4" id="KW-1185">Reference proteome</keyword>
<feature type="transmembrane region" description="Helical" evidence="1">
    <location>
        <begin position="658"/>
        <end position="676"/>
    </location>
</feature>
<protein>
    <recommendedName>
        <fullName evidence="2">F-box domain-containing protein</fullName>
    </recommendedName>
</protein>
<feature type="transmembrane region" description="Helical" evidence="1">
    <location>
        <begin position="582"/>
        <end position="606"/>
    </location>
</feature>
<reference evidence="4" key="2">
    <citation type="submission" date="2010-04" db="EMBL/GenBank/DDBJ databases">
        <authorList>
            <person name="Buell R."/>
            <person name="Hamilton J."/>
            <person name="Hostetler J."/>
        </authorList>
    </citation>
    <scope>NUCLEOTIDE SEQUENCE [LARGE SCALE GENOMIC DNA]</scope>
    <source>
        <strain evidence="4">DAOM:BR144</strain>
    </source>
</reference>
<feature type="transmembrane region" description="Helical" evidence="1">
    <location>
        <begin position="44"/>
        <end position="69"/>
    </location>
</feature>
<keyword evidence="1" id="KW-0472">Membrane</keyword>
<organism evidence="3 4">
    <name type="scientific">Globisporangium ultimum (strain ATCC 200006 / CBS 805.95 / DAOM BR144)</name>
    <name type="common">Pythium ultimum</name>
    <dbReference type="NCBI Taxonomy" id="431595"/>
    <lineage>
        <taxon>Eukaryota</taxon>
        <taxon>Sar</taxon>
        <taxon>Stramenopiles</taxon>
        <taxon>Oomycota</taxon>
        <taxon>Peronosporomycetes</taxon>
        <taxon>Pythiales</taxon>
        <taxon>Pythiaceae</taxon>
        <taxon>Globisporangium</taxon>
    </lineage>
</organism>
<feature type="transmembrane region" description="Helical" evidence="1">
    <location>
        <begin position="719"/>
        <end position="738"/>
    </location>
</feature>
<feature type="transmembrane region" description="Helical" evidence="1">
    <location>
        <begin position="884"/>
        <end position="908"/>
    </location>
</feature>
<accession>K3W7R3</accession>
<feature type="transmembrane region" description="Helical" evidence="1">
    <location>
        <begin position="960"/>
        <end position="981"/>
    </location>
</feature>
<feature type="transmembrane region" description="Helical" evidence="1">
    <location>
        <begin position="634"/>
        <end position="652"/>
    </location>
</feature>
<evidence type="ECO:0000259" key="2">
    <source>
        <dbReference type="PROSITE" id="PS50181"/>
    </source>
</evidence>
<keyword evidence="1" id="KW-1133">Transmembrane helix</keyword>
<feature type="transmembrane region" description="Helical" evidence="1">
    <location>
        <begin position="789"/>
        <end position="811"/>
    </location>
</feature>
<dbReference type="PROSITE" id="PS50181">
    <property type="entry name" value="FBOX"/>
    <property type="match status" value="1"/>
</dbReference>
<feature type="transmembrane region" description="Helical" evidence="1">
    <location>
        <begin position="315"/>
        <end position="340"/>
    </location>
</feature>
<dbReference type="AlphaFoldDB" id="K3W7R3"/>
<proteinExistence type="predicted"/>
<feature type="transmembrane region" description="Helical" evidence="1">
    <location>
        <begin position="243"/>
        <end position="264"/>
    </location>
</feature>
<dbReference type="InterPro" id="IPR001810">
    <property type="entry name" value="F-box_dom"/>
</dbReference>
<evidence type="ECO:0000313" key="4">
    <source>
        <dbReference type="Proteomes" id="UP000019132"/>
    </source>
</evidence>
<evidence type="ECO:0000256" key="1">
    <source>
        <dbReference type="SAM" id="Phobius"/>
    </source>
</evidence>
<dbReference type="VEuPathDB" id="FungiDB:PYU1_G001004"/>
<feature type="transmembrane region" description="Helical" evidence="1">
    <location>
        <begin position="857"/>
        <end position="878"/>
    </location>
</feature>
<evidence type="ECO:0000313" key="3">
    <source>
        <dbReference type="EnsemblProtists" id="PYU1_T001004"/>
    </source>
</evidence>
<dbReference type="InParanoid" id="K3W7R3"/>
<dbReference type="OMA" id="ATCHKVN"/>
<dbReference type="SUPFAM" id="SSF81383">
    <property type="entry name" value="F-box domain"/>
    <property type="match status" value="1"/>
</dbReference>